<evidence type="ECO:0000256" key="4">
    <source>
        <dbReference type="RuleBase" id="RU369104"/>
    </source>
</evidence>
<evidence type="ECO:0000259" key="6">
    <source>
        <dbReference type="PROSITE" id="PS50888"/>
    </source>
</evidence>
<dbReference type="InterPro" id="IPR011598">
    <property type="entry name" value="bHLH_dom"/>
</dbReference>
<dbReference type="PANTHER" id="PTHR11514">
    <property type="entry name" value="MYC"/>
    <property type="match status" value="1"/>
</dbReference>
<dbReference type="GO" id="GO:0046983">
    <property type="term" value="F:protein dimerization activity"/>
    <property type="evidence" value="ECO:0007669"/>
    <property type="project" value="InterPro"/>
</dbReference>
<keyword evidence="1 4" id="KW-0805">Transcription regulation</keyword>
<proteinExistence type="predicted"/>
<evidence type="ECO:0000256" key="5">
    <source>
        <dbReference type="SAM" id="MobiDB-lite"/>
    </source>
</evidence>
<feature type="region of interest" description="Disordered" evidence="5">
    <location>
        <begin position="264"/>
        <end position="302"/>
    </location>
</feature>
<evidence type="ECO:0000256" key="3">
    <source>
        <dbReference type="ARBA" id="ARBA00023242"/>
    </source>
</evidence>
<dbReference type="GO" id="GO:0003700">
    <property type="term" value="F:DNA-binding transcription factor activity"/>
    <property type="evidence" value="ECO:0007669"/>
    <property type="project" value="InterPro"/>
</dbReference>
<dbReference type="SMART" id="SM00353">
    <property type="entry name" value="HLH"/>
    <property type="match status" value="1"/>
</dbReference>
<sequence>MRWSDEDRAAAAAVLGGRAFEYLLDPRRVSSSDHLAVEEGAVEIHAKLRELVEGRGSPWTCSVFWQATRSPEGELILGWGDGCLRNLDGGQCLQLDAARQRKRVLERLHELYGGGGEENRAVELDHVADAEMYFLASMYFSFPCGEGAPGRAMLTGKHVWIGEAELGFCDYFVRAYLARSAGFRTVVLLPFTTGVLELVSTDEIPEDPEALKRINTLLTAGHDGSTSAASAAASSSTKGPKKIFVGDLNETLMENLDLFHQDSSGNLNAIPTAEEERRPKKRGRKPANGREEPLNHVEAERQRREKLNQRFYALRAVVPNISKMDKASLIGDAIVHITELQRRVGEMEAARAYKCVEHQVDVGVAGGEVVVRVGCELGAHPAGSVIQALKRSEVEVTDSKATVRGDRVVHTFVVKSAGDAETTREKLMTALGRGQSATQQSISH</sequence>
<gene>
    <name evidence="7" type="ORF">ZIOFF_002627</name>
</gene>
<dbReference type="CDD" id="cd11449">
    <property type="entry name" value="bHLH_AtAIB_like"/>
    <property type="match status" value="1"/>
</dbReference>
<keyword evidence="2 4" id="KW-0804">Transcription</keyword>
<comment type="subcellular location">
    <subcellularLocation>
        <location evidence="4">Nucleus</location>
    </subcellularLocation>
</comment>
<evidence type="ECO:0000313" key="7">
    <source>
        <dbReference type="EMBL" id="KAG6537533.1"/>
    </source>
</evidence>
<keyword evidence="3 4" id="KW-0539">Nucleus</keyword>
<dbReference type="AlphaFoldDB" id="A0A8J5IR01"/>
<dbReference type="InterPro" id="IPR045084">
    <property type="entry name" value="AIB/MYC-like"/>
</dbReference>
<feature type="compositionally biased region" description="Basic and acidic residues" evidence="5">
    <location>
        <begin position="288"/>
        <end position="302"/>
    </location>
</feature>
<dbReference type="PROSITE" id="PS50888">
    <property type="entry name" value="BHLH"/>
    <property type="match status" value="1"/>
</dbReference>
<evidence type="ECO:0000256" key="2">
    <source>
        <dbReference type="ARBA" id="ARBA00023163"/>
    </source>
</evidence>
<dbReference type="PANTHER" id="PTHR11514:SF139">
    <property type="entry name" value="TRANSCRIPTION FACTOR"/>
    <property type="match status" value="1"/>
</dbReference>
<protein>
    <recommendedName>
        <fullName evidence="4">Transcription factor</fullName>
        <shortName evidence="4">bHLH transcription factor</shortName>
    </recommendedName>
    <alternativeName>
        <fullName evidence="4">Basic helix-loop-helix protein</fullName>
    </alternativeName>
</protein>
<dbReference type="OrthoDB" id="677168at2759"/>
<dbReference type="Proteomes" id="UP000734854">
    <property type="component" value="Unassembled WGS sequence"/>
</dbReference>
<accession>A0A8J5IR01</accession>
<organism evidence="7 8">
    <name type="scientific">Zingiber officinale</name>
    <name type="common">Ginger</name>
    <name type="synonym">Amomum zingiber</name>
    <dbReference type="NCBI Taxonomy" id="94328"/>
    <lineage>
        <taxon>Eukaryota</taxon>
        <taxon>Viridiplantae</taxon>
        <taxon>Streptophyta</taxon>
        <taxon>Embryophyta</taxon>
        <taxon>Tracheophyta</taxon>
        <taxon>Spermatophyta</taxon>
        <taxon>Magnoliopsida</taxon>
        <taxon>Liliopsida</taxon>
        <taxon>Zingiberales</taxon>
        <taxon>Zingiberaceae</taxon>
        <taxon>Zingiber</taxon>
    </lineage>
</organism>
<evidence type="ECO:0000313" key="8">
    <source>
        <dbReference type="Proteomes" id="UP000734854"/>
    </source>
</evidence>
<reference evidence="7 8" key="1">
    <citation type="submission" date="2020-08" db="EMBL/GenBank/DDBJ databases">
        <title>Plant Genome Project.</title>
        <authorList>
            <person name="Zhang R.-G."/>
        </authorList>
    </citation>
    <scope>NUCLEOTIDE SEQUENCE [LARGE SCALE GENOMIC DNA]</scope>
    <source>
        <tissue evidence="7">Rhizome</tissue>
    </source>
</reference>
<dbReference type="Pfam" id="PF00010">
    <property type="entry name" value="HLH"/>
    <property type="match status" value="1"/>
</dbReference>
<dbReference type="InterPro" id="IPR025610">
    <property type="entry name" value="MYC/MYB_N"/>
</dbReference>
<keyword evidence="8" id="KW-1185">Reference proteome</keyword>
<feature type="domain" description="BHLH" evidence="6">
    <location>
        <begin position="291"/>
        <end position="340"/>
    </location>
</feature>
<dbReference type="GO" id="GO:0005634">
    <property type="term" value="C:nucleus"/>
    <property type="evidence" value="ECO:0007669"/>
    <property type="project" value="UniProtKB-SubCell"/>
</dbReference>
<evidence type="ECO:0000256" key="1">
    <source>
        <dbReference type="ARBA" id="ARBA00023015"/>
    </source>
</evidence>
<dbReference type="Pfam" id="PF14215">
    <property type="entry name" value="bHLH-MYC_N"/>
    <property type="match status" value="1"/>
</dbReference>
<name>A0A8J5IR01_ZINOF</name>
<dbReference type="EMBL" id="JACMSC010000001">
    <property type="protein sequence ID" value="KAG6537533.1"/>
    <property type="molecule type" value="Genomic_DNA"/>
</dbReference>
<comment type="caution">
    <text evidence="7">The sequence shown here is derived from an EMBL/GenBank/DDBJ whole genome shotgun (WGS) entry which is preliminary data.</text>
</comment>
<dbReference type="GO" id="GO:0000976">
    <property type="term" value="F:transcription cis-regulatory region binding"/>
    <property type="evidence" value="ECO:0007669"/>
    <property type="project" value="TreeGrafter"/>
</dbReference>